<dbReference type="AlphaFoldDB" id="A0A9D2RYT6"/>
<sequence>MANNYSPRRAAPSGEPERRRTSAPRESGYTQERRAPRETGYTSPTRQARPSSDGYTRTPGYSMEDLTPRAPRNTAPARTSRESRPVRDTGYERDVYVRRTPQSRRRKKKPPILPIALVVLLLVIVLVVVLVVRGCSAQPADGGNSSTNSSSQTSQVSGTDSQTSGVDSTVSGTDSSAPVSSAVSEAPTPAPQEEPQAAPETIGSLLVVGDTAYEYYNFNTDLANQYITAVADAGEKLSGISTLYDMVIPTSIDIDLPESYIDRNQLNTSDQRQAIEEYIYPSIQAMNSSVKTVSIFDTLKSHANEYLYFRTDHHWTQLGAYYAYVEFCNVRGFEPVPLDQFDRKDYTGYLGTFYSNTESSALANNPDTVEAYIPKANVTLNVTQSDGTVLENWPLIANGDEYGQNMKYLVYCGGDQPYEEITNNDMTDGPTCIVVKESFGNCFIPFLVNHYSKVYVIDYRHYTAGTVTQLAQQVGADDVLCLNNISMTRNEGLVNQFSNIF</sequence>
<accession>A0A9D2RYT6</accession>
<evidence type="ECO:0000256" key="1">
    <source>
        <dbReference type="SAM" id="MobiDB-lite"/>
    </source>
</evidence>
<comment type="caution">
    <text evidence="3">The sequence shown here is derived from an EMBL/GenBank/DDBJ whole genome shotgun (WGS) entry which is preliminary data.</text>
</comment>
<evidence type="ECO:0000313" key="4">
    <source>
        <dbReference type="Proteomes" id="UP000824214"/>
    </source>
</evidence>
<dbReference type="EMBL" id="DWXZ01000149">
    <property type="protein sequence ID" value="HJB37833.1"/>
    <property type="molecule type" value="Genomic_DNA"/>
</dbReference>
<proteinExistence type="predicted"/>
<keyword evidence="2" id="KW-1133">Transmembrane helix</keyword>
<gene>
    <name evidence="3" type="ORF">H9942_07180</name>
</gene>
<keyword evidence="2" id="KW-0812">Transmembrane</keyword>
<dbReference type="Pfam" id="PF14286">
    <property type="entry name" value="DHHW"/>
    <property type="match status" value="1"/>
</dbReference>
<dbReference type="Proteomes" id="UP000824214">
    <property type="component" value="Unassembled WGS sequence"/>
</dbReference>
<evidence type="ECO:0000313" key="3">
    <source>
        <dbReference type="EMBL" id="HJB37833.1"/>
    </source>
</evidence>
<feature type="transmembrane region" description="Helical" evidence="2">
    <location>
        <begin position="112"/>
        <end position="132"/>
    </location>
</feature>
<reference evidence="3" key="2">
    <citation type="submission" date="2021-04" db="EMBL/GenBank/DDBJ databases">
        <authorList>
            <person name="Gilroy R."/>
        </authorList>
    </citation>
    <scope>NUCLEOTIDE SEQUENCE</scope>
    <source>
        <strain evidence="3">ChiBcolR8-3208</strain>
    </source>
</reference>
<feature type="compositionally biased region" description="Polar residues" evidence="1">
    <location>
        <begin position="40"/>
        <end position="55"/>
    </location>
</feature>
<keyword evidence="2" id="KW-0472">Membrane</keyword>
<dbReference type="InterPro" id="IPR025945">
    <property type="entry name" value="DHHW"/>
</dbReference>
<evidence type="ECO:0000256" key="2">
    <source>
        <dbReference type="SAM" id="Phobius"/>
    </source>
</evidence>
<reference evidence="3" key="1">
    <citation type="journal article" date="2021" name="PeerJ">
        <title>Extensive microbial diversity within the chicken gut microbiome revealed by metagenomics and culture.</title>
        <authorList>
            <person name="Gilroy R."/>
            <person name="Ravi A."/>
            <person name="Getino M."/>
            <person name="Pursley I."/>
            <person name="Horton D.L."/>
            <person name="Alikhan N.F."/>
            <person name="Baker D."/>
            <person name="Gharbi K."/>
            <person name="Hall N."/>
            <person name="Watson M."/>
            <person name="Adriaenssens E.M."/>
            <person name="Foster-Nyarko E."/>
            <person name="Jarju S."/>
            <person name="Secka A."/>
            <person name="Antonio M."/>
            <person name="Oren A."/>
            <person name="Chaudhuri R.R."/>
            <person name="La Ragione R."/>
            <person name="Hildebrand F."/>
            <person name="Pallen M.J."/>
        </authorList>
    </citation>
    <scope>NUCLEOTIDE SEQUENCE</scope>
    <source>
        <strain evidence="3">ChiBcolR8-3208</strain>
    </source>
</reference>
<feature type="region of interest" description="Disordered" evidence="1">
    <location>
        <begin position="1"/>
        <end position="108"/>
    </location>
</feature>
<feature type="compositionally biased region" description="Low complexity" evidence="1">
    <location>
        <begin position="141"/>
        <end position="165"/>
    </location>
</feature>
<protein>
    <recommendedName>
        <fullName evidence="5">DHHW protein</fullName>
    </recommendedName>
</protein>
<feature type="compositionally biased region" description="Low complexity" evidence="1">
    <location>
        <begin position="175"/>
        <end position="199"/>
    </location>
</feature>
<feature type="region of interest" description="Disordered" evidence="1">
    <location>
        <begin position="137"/>
        <end position="199"/>
    </location>
</feature>
<name>A0A9D2RYT6_9FIRM</name>
<evidence type="ECO:0008006" key="5">
    <source>
        <dbReference type="Google" id="ProtNLM"/>
    </source>
</evidence>
<feature type="compositionally biased region" description="Basic and acidic residues" evidence="1">
    <location>
        <begin position="79"/>
        <end position="97"/>
    </location>
</feature>
<organism evidence="3 4">
    <name type="scientific">Candidatus Acutalibacter ornithocaccae</name>
    <dbReference type="NCBI Taxonomy" id="2838416"/>
    <lineage>
        <taxon>Bacteria</taxon>
        <taxon>Bacillati</taxon>
        <taxon>Bacillota</taxon>
        <taxon>Clostridia</taxon>
        <taxon>Eubacteriales</taxon>
        <taxon>Acutalibacteraceae</taxon>
        <taxon>Acutalibacter</taxon>
    </lineage>
</organism>